<feature type="region of interest" description="Disordered" evidence="1">
    <location>
        <begin position="17"/>
        <end position="61"/>
    </location>
</feature>
<dbReference type="AlphaFoldDB" id="A0A212L2H9"/>
<feature type="compositionally biased region" description="Basic residues" evidence="1">
    <location>
        <begin position="39"/>
        <end position="61"/>
    </location>
</feature>
<protein>
    <submittedName>
        <fullName evidence="2">Uncharacterized protein</fullName>
    </submittedName>
</protein>
<gene>
    <name evidence="2" type="ORF">KL86PLE_100263</name>
</gene>
<proteinExistence type="predicted"/>
<sequence length="61" mass="6500">MPEGCAISPMPGVPGFGVLTHQMTPHRASPPHAAARLSAARRRAPHLTSHLKGKHHAHLQS</sequence>
<feature type="compositionally biased region" description="Low complexity" evidence="1">
    <location>
        <begin position="25"/>
        <end position="38"/>
    </location>
</feature>
<dbReference type="EMBL" id="FMJD01000002">
    <property type="protein sequence ID" value="SCM71559.1"/>
    <property type="molecule type" value="Genomic_DNA"/>
</dbReference>
<name>A0A212L2H9_9HYPH</name>
<accession>A0A212L2H9</accession>
<reference evidence="2" key="1">
    <citation type="submission" date="2016-08" db="EMBL/GenBank/DDBJ databases">
        <authorList>
            <person name="Seilhamer J.J."/>
        </authorList>
    </citation>
    <scope>NUCLEOTIDE SEQUENCE</scope>
    <source>
        <strain evidence="2">86</strain>
    </source>
</reference>
<evidence type="ECO:0000313" key="2">
    <source>
        <dbReference type="EMBL" id="SCM71559.1"/>
    </source>
</evidence>
<evidence type="ECO:0000256" key="1">
    <source>
        <dbReference type="SAM" id="MobiDB-lite"/>
    </source>
</evidence>
<organism evidence="2">
    <name type="scientific">uncultured Pleomorphomonas sp</name>
    <dbReference type="NCBI Taxonomy" id="442121"/>
    <lineage>
        <taxon>Bacteria</taxon>
        <taxon>Pseudomonadati</taxon>
        <taxon>Pseudomonadota</taxon>
        <taxon>Alphaproteobacteria</taxon>
        <taxon>Hyphomicrobiales</taxon>
        <taxon>Pleomorphomonadaceae</taxon>
        <taxon>Pleomorphomonas</taxon>
        <taxon>environmental samples</taxon>
    </lineage>
</organism>